<sequence length="151" mass="17154">MWQRKQTVFMVLAIAFTVACLCMPVGYFEPKGMGLNADMFNLWIHEPEGGVSMASSVLFAIQVLTASIGVWAIMGFRNRSRQAKLCVVNILLLVVWYALAAFYALHIGFRDYTFHANIAICFPFVAMIFYWMARKGVMADEKLIRAADRIR</sequence>
<comment type="caution">
    <text evidence="2">The sequence shown here is derived from an EMBL/GenBank/DDBJ whole genome shotgun (WGS) entry which is preliminary data.</text>
</comment>
<feature type="transmembrane region" description="Helical" evidence="1">
    <location>
        <begin position="112"/>
        <end position="133"/>
    </location>
</feature>
<gene>
    <name evidence="2" type="ORF">HMPREF1991_00139</name>
</gene>
<keyword evidence="3" id="KW-1185">Reference proteome</keyword>
<dbReference type="PATRIC" id="fig|1122985.7.peg.147"/>
<evidence type="ECO:0000313" key="2">
    <source>
        <dbReference type="EMBL" id="KDR53772.1"/>
    </source>
</evidence>
<reference evidence="2 3" key="1">
    <citation type="submission" date="2013-08" db="EMBL/GenBank/DDBJ databases">
        <authorList>
            <person name="Weinstock G."/>
            <person name="Sodergren E."/>
            <person name="Wylie T."/>
            <person name="Fulton L."/>
            <person name="Fulton R."/>
            <person name="Fronick C."/>
            <person name="O'Laughlin M."/>
            <person name="Godfrey J."/>
            <person name="Miner T."/>
            <person name="Herter B."/>
            <person name="Appelbaum E."/>
            <person name="Cordes M."/>
            <person name="Lek S."/>
            <person name="Wollam A."/>
            <person name="Pepin K.H."/>
            <person name="Palsikar V.B."/>
            <person name="Mitreva M."/>
            <person name="Wilson R.K."/>
        </authorList>
    </citation>
    <scope>NUCLEOTIDE SEQUENCE [LARGE SCALE GENOMIC DNA]</scope>
    <source>
        <strain evidence="2 3">ATCC 15930</strain>
    </source>
</reference>
<keyword evidence="1" id="KW-0472">Membrane</keyword>
<organism evidence="2 3">
    <name type="scientific">Hoylesella loescheii DSM 19665 = JCM 12249 = ATCC 15930</name>
    <dbReference type="NCBI Taxonomy" id="1122985"/>
    <lineage>
        <taxon>Bacteria</taxon>
        <taxon>Pseudomonadati</taxon>
        <taxon>Bacteroidota</taxon>
        <taxon>Bacteroidia</taxon>
        <taxon>Bacteroidales</taxon>
        <taxon>Prevotellaceae</taxon>
        <taxon>Hoylesella</taxon>
    </lineage>
</organism>
<dbReference type="Proteomes" id="UP000027442">
    <property type="component" value="Unassembled WGS sequence"/>
</dbReference>
<feature type="transmembrane region" description="Helical" evidence="1">
    <location>
        <begin position="85"/>
        <end position="106"/>
    </location>
</feature>
<evidence type="ECO:0000256" key="1">
    <source>
        <dbReference type="SAM" id="Phobius"/>
    </source>
</evidence>
<dbReference type="Pfam" id="PF14126">
    <property type="entry name" value="DUF4293"/>
    <property type="match status" value="1"/>
</dbReference>
<dbReference type="HOGENOM" id="CLU_132526_1_0_10"/>
<keyword evidence="1" id="KW-1133">Transmembrane helix</keyword>
<dbReference type="AlphaFoldDB" id="A0A069QM74"/>
<dbReference type="InterPro" id="IPR025635">
    <property type="entry name" value="DUF4293"/>
</dbReference>
<protein>
    <recommendedName>
        <fullName evidence="4">DUF4293 family protein</fullName>
    </recommendedName>
</protein>
<keyword evidence="1" id="KW-0812">Transmembrane</keyword>
<accession>A0A069QM74</accession>
<proteinExistence type="predicted"/>
<evidence type="ECO:0000313" key="3">
    <source>
        <dbReference type="Proteomes" id="UP000027442"/>
    </source>
</evidence>
<dbReference type="PROSITE" id="PS51257">
    <property type="entry name" value="PROKAR_LIPOPROTEIN"/>
    <property type="match status" value="1"/>
</dbReference>
<name>A0A069QM74_HOYLO</name>
<dbReference type="eggNOG" id="ENOG503333M">
    <property type="taxonomic scope" value="Bacteria"/>
</dbReference>
<evidence type="ECO:0008006" key="4">
    <source>
        <dbReference type="Google" id="ProtNLM"/>
    </source>
</evidence>
<dbReference type="RefSeq" id="WP_018966502.1">
    <property type="nucleotide sequence ID" value="NZ_KB899210.1"/>
</dbReference>
<feature type="transmembrane region" description="Helical" evidence="1">
    <location>
        <begin position="49"/>
        <end position="73"/>
    </location>
</feature>
<feature type="transmembrane region" description="Helical" evidence="1">
    <location>
        <begin position="7"/>
        <end position="29"/>
    </location>
</feature>
<dbReference type="EMBL" id="JNGW01000012">
    <property type="protein sequence ID" value="KDR53772.1"/>
    <property type="molecule type" value="Genomic_DNA"/>
</dbReference>